<feature type="domain" description="Glycosyl hydrolase family 81 C-terminal" evidence="12">
    <location>
        <begin position="738"/>
        <end position="1092"/>
    </location>
</feature>
<dbReference type="OrthoDB" id="4473401at2759"/>
<reference evidence="13 14" key="1">
    <citation type="submission" date="2017-12" db="EMBL/GenBank/DDBJ databases">
        <title>Genome Sequence of a Multidrug-Resistant Candida haemulonii Isolate from a Patient with Chronic Leg Ulcers in Israel.</title>
        <authorList>
            <person name="Chow N.A."/>
            <person name="Gade L."/>
            <person name="Batra D."/>
            <person name="Rowe L.A."/>
            <person name="Ben-Ami R."/>
            <person name="Loparev V.N."/>
            <person name="Litvintseva A.P."/>
        </authorList>
    </citation>
    <scope>NUCLEOTIDE SEQUENCE [LARGE SCALE GENOMIC DNA]</scope>
    <source>
        <strain evidence="13 14">B11899</strain>
    </source>
</reference>
<dbReference type="Pfam" id="PF03639">
    <property type="entry name" value="Glyco_hydro_81"/>
    <property type="match status" value="1"/>
</dbReference>
<evidence type="ECO:0000256" key="10">
    <source>
        <dbReference type="SAM" id="SignalP"/>
    </source>
</evidence>
<dbReference type="GO" id="GO:0042973">
    <property type="term" value="F:glucan endo-1,3-beta-D-glucosidase activity"/>
    <property type="evidence" value="ECO:0007669"/>
    <property type="project" value="UniProtKB-EC"/>
</dbReference>
<keyword evidence="5" id="KW-0119">Carbohydrate metabolism</keyword>
<evidence type="ECO:0000256" key="4">
    <source>
        <dbReference type="ARBA" id="ARBA00022801"/>
    </source>
</evidence>
<evidence type="ECO:0000256" key="7">
    <source>
        <dbReference type="ARBA" id="ARBA00023316"/>
    </source>
</evidence>
<comment type="caution">
    <text evidence="13">The sequence shown here is derived from an EMBL/GenBank/DDBJ whole genome shotgun (WGS) entry which is preliminary data.</text>
</comment>
<evidence type="ECO:0000256" key="9">
    <source>
        <dbReference type="SAM" id="MobiDB-lite"/>
    </source>
</evidence>
<evidence type="ECO:0000313" key="13">
    <source>
        <dbReference type="EMBL" id="PVH22875.1"/>
    </source>
</evidence>
<dbReference type="GeneID" id="37007930"/>
<dbReference type="GO" id="GO:0009986">
    <property type="term" value="C:cell surface"/>
    <property type="evidence" value="ECO:0007669"/>
    <property type="project" value="TreeGrafter"/>
</dbReference>
<dbReference type="EC" id="3.2.1.39" evidence="3"/>
<keyword evidence="8" id="KW-0624">Polysaccharide degradation</keyword>
<dbReference type="InterPro" id="IPR040720">
    <property type="entry name" value="GH81_C"/>
</dbReference>
<dbReference type="PANTHER" id="PTHR31983">
    <property type="entry name" value="ENDO-1,3(4)-BETA-GLUCANASE 1"/>
    <property type="match status" value="1"/>
</dbReference>
<organism evidence="13 14">
    <name type="scientific">Candidozyma haemuli</name>
    <dbReference type="NCBI Taxonomy" id="45357"/>
    <lineage>
        <taxon>Eukaryota</taxon>
        <taxon>Fungi</taxon>
        <taxon>Dikarya</taxon>
        <taxon>Ascomycota</taxon>
        <taxon>Saccharomycotina</taxon>
        <taxon>Pichiomycetes</taxon>
        <taxon>Metschnikowiaceae</taxon>
        <taxon>Candidozyma</taxon>
    </lineage>
</organism>
<sequence length="1102" mass="119025">MQLRNLVWSLPLVLKAVSAYEEPEEEEQVTVTETNYVTPYCFQQKLKTLTNDEAHTTGIPLVIVYANPEDPIPSQNAGHAPAPGAEGTFTSTTQAPHITGSASPSKSTGSKNTAGGNDHSSSSKISIGNKPLSHTSGKKQCTVCQQVSLVESASVTFSTIVYTANTTQPITVSTSSSNGLPSATAKDPLVTAPTISGGSSISIETSWDISSALNASDSTYGQSLSSDTYARNSSSTSTEPSFGSASLFSSYFITSTVSSQQASASASTTASAKAPALSSQNSSAANADAKVLSESTLPKYYNSSSAFPTASAAVSSSLYSSDVYESSSEYSSLISSTLSSAAASSLSSSLSESSESESASSSLSLEAASKEDDMLTIRSVPTCHSVSDLFQEIDTANPSKYYKDGELPVSIPKGIETDSPIGTNSFYANLFLGDQKSMVWTYPYGFYWAKDSKYGIAVQHTDPDKRVFGDKNSNGAASYYYNPILLGEIIFSSTKNSEKNNYLSVTDMKSMSANVKLSPDGVNSDNYIEVPLVHGMGFATSIYHGDLTARLSTVFAFQSIVKETVPSSNDKLIKYRVSLNSGAEWLLFVTLPSKDTSFKLEIKNGDLVANKAVDGLVIQAVYAPSDSTLDNYYYESAGQYVTGAEIKGSISCTSASYKFAYESKGSSIAKKPIVFALPHHLQTLDSSVTSQSTGLQLESTVKGTMLGFLTDELSFSETINNQIQFLPWVDGMGTSAKYTSDQIKLIHDTAIKEISGVDIPQTILSVKSTYSMGKLADKYAYILYVLNDIVKDEKAAESLLKALKEYYSIWFKNTNVGFPLMHDTKFGGVTSTANNDGDVGADFGSGFYNDHHFHYGYHIHAAALIGHVDKQFGGSWADDNKEQVNILIRDVANPSENDKYFPVFRSFDWFQGHSWAKGLFASGDGKDEESSSEDYHFYYGMKLWGNVIDDNAMEARGDLILKIMSRAMNLYMLYSDDNTVQPSSIIKNKVSGILFDNKIAYTTYFGQNTEYIHGIHMLPITPASGLIRGSNYVKQEWDSVLSGIIGSVKSGWTGILRLNQALYDGKKSYDFFSSKSFTKSYLDDGQSRTWSLAFSAAVANGL</sequence>
<evidence type="ECO:0000256" key="2">
    <source>
        <dbReference type="ARBA" id="ARBA00010730"/>
    </source>
</evidence>
<dbReference type="VEuPathDB" id="FungiDB:CXQ85_002599"/>
<evidence type="ECO:0000256" key="1">
    <source>
        <dbReference type="ARBA" id="ARBA00000382"/>
    </source>
</evidence>
<dbReference type="GO" id="GO:0000272">
    <property type="term" value="P:polysaccharide catabolic process"/>
    <property type="evidence" value="ECO:0007669"/>
    <property type="project" value="UniProtKB-KW"/>
</dbReference>
<dbReference type="RefSeq" id="XP_025343815.1">
    <property type="nucleotide sequence ID" value="XM_025486265.1"/>
</dbReference>
<dbReference type="PANTHER" id="PTHR31983:SF20">
    <property type="entry name" value="GLUCAN ENDO-1,3-BETA-D-GLUCOSIDASE 1"/>
    <property type="match status" value="1"/>
</dbReference>
<dbReference type="Proteomes" id="UP000244309">
    <property type="component" value="Unassembled WGS sequence"/>
</dbReference>
<evidence type="ECO:0000256" key="5">
    <source>
        <dbReference type="ARBA" id="ARBA00023277"/>
    </source>
</evidence>
<evidence type="ECO:0000256" key="8">
    <source>
        <dbReference type="ARBA" id="ARBA00023326"/>
    </source>
</evidence>
<dbReference type="EMBL" id="PKFO01000010">
    <property type="protein sequence ID" value="PVH22875.1"/>
    <property type="molecule type" value="Genomic_DNA"/>
</dbReference>
<keyword evidence="7" id="KW-0961">Cell wall biogenesis/degradation</keyword>
<dbReference type="PROSITE" id="PS52008">
    <property type="entry name" value="GH81"/>
    <property type="match status" value="1"/>
</dbReference>
<accession>A0A2V1AYD9</accession>
<evidence type="ECO:0000256" key="6">
    <source>
        <dbReference type="ARBA" id="ARBA00023295"/>
    </source>
</evidence>
<keyword evidence="6" id="KW-0326">Glycosidase</keyword>
<gene>
    <name evidence="13" type="ORF">CXQ85_002599</name>
</gene>
<name>A0A2V1AYD9_9ASCO</name>
<dbReference type="InterPro" id="IPR040451">
    <property type="entry name" value="GH81_N"/>
</dbReference>
<dbReference type="STRING" id="45357.A0A2V1AYD9"/>
<dbReference type="GO" id="GO:0052861">
    <property type="term" value="F:endo-1,3(4)-beta-glucanase activity"/>
    <property type="evidence" value="ECO:0007669"/>
    <property type="project" value="InterPro"/>
</dbReference>
<evidence type="ECO:0000256" key="3">
    <source>
        <dbReference type="ARBA" id="ARBA00012780"/>
    </source>
</evidence>
<dbReference type="AlphaFoldDB" id="A0A2V1AYD9"/>
<dbReference type="Pfam" id="PF17652">
    <property type="entry name" value="Glyco_hydro81C"/>
    <property type="match status" value="1"/>
</dbReference>
<dbReference type="Gene3D" id="1.20.5.420">
    <property type="entry name" value="Immunoglobulin FC, subunit C"/>
    <property type="match status" value="1"/>
</dbReference>
<evidence type="ECO:0000259" key="12">
    <source>
        <dbReference type="Pfam" id="PF17652"/>
    </source>
</evidence>
<feature type="region of interest" description="Disordered" evidence="9">
    <location>
        <begin position="171"/>
        <end position="195"/>
    </location>
</feature>
<dbReference type="GO" id="GO:0071555">
    <property type="term" value="P:cell wall organization"/>
    <property type="evidence" value="ECO:0007669"/>
    <property type="project" value="UniProtKB-KW"/>
</dbReference>
<comment type="catalytic activity">
    <reaction evidence="1">
        <text>Hydrolysis of (1-&gt;3)-beta-D-glucosidic linkages in (1-&gt;3)-beta-D-glucans.</text>
        <dbReference type="EC" id="3.2.1.39"/>
    </reaction>
</comment>
<feature type="chain" id="PRO_5016140183" description="glucan endo-1,3-beta-D-glucosidase" evidence="10">
    <location>
        <begin position="20"/>
        <end position="1102"/>
    </location>
</feature>
<feature type="signal peptide" evidence="10">
    <location>
        <begin position="1"/>
        <end position="19"/>
    </location>
</feature>
<keyword evidence="10" id="KW-0732">Signal</keyword>
<proteinExistence type="inferred from homology"/>
<feature type="region of interest" description="Disordered" evidence="9">
    <location>
        <begin position="70"/>
        <end position="137"/>
    </location>
</feature>
<protein>
    <recommendedName>
        <fullName evidence="3">glucan endo-1,3-beta-D-glucosidase</fullName>
        <ecNumber evidence="3">3.2.1.39</ecNumber>
    </recommendedName>
</protein>
<feature type="compositionally biased region" description="Polar residues" evidence="9">
    <location>
        <begin position="171"/>
        <end position="181"/>
    </location>
</feature>
<comment type="similarity">
    <text evidence="2">Belongs to the glycosyl hydrolase 81 family.</text>
</comment>
<dbReference type="InterPro" id="IPR005200">
    <property type="entry name" value="Endo-beta-glucanase"/>
</dbReference>
<keyword evidence="14" id="KW-1185">Reference proteome</keyword>
<evidence type="ECO:0000259" key="11">
    <source>
        <dbReference type="Pfam" id="PF03639"/>
    </source>
</evidence>
<feature type="domain" description="Glycosyl hydrolase family 81 N-terminal" evidence="11">
    <location>
        <begin position="408"/>
        <end position="728"/>
    </location>
</feature>
<evidence type="ECO:0000313" key="14">
    <source>
        <dbReference type="Proteomes" id="UP000244309"/>
    </source>
</evidence>
<feature type="compositionally biased region" description="Polar residues" evidence="9">
    <location>
        <begin position="88"/>
        <end position="137"/>
    </location>
</feature>
<dbReference type="Gene3D" id="2.70.98.30">
    <property type="entry name" value="Golgi alpha-mannosidase II, domain 4"/>
    <property type="match status" value="1"/>
</dbReference>
<keyword evidence="4" id="KW-0378">Hydrolase</keyword>